<dbReference type="PROSITE" id="PS51257">
    <property type="entry name" value="PROKAR_LIPOPROTEIN"/>
    <property type="match status" value="1"/>
</dbReference>
<dbReference type="Proteomes" id="UP000198922">
    <property type="component" value="Unassembled WGS sequence"/>
</dbReference>
<dbReference type="Pfam" id="PF01298">
    <property type="entry name" value="TbpB_B_D"/>
    <property type="match status" value="1"/>
</dbReference>
<accession>A0A1G7CMV4</accession>
<dbReference type="Gene3D" id="2.40.160.90">
    <property type="match status" value="1"/>
</dbReference>
<proteinExistence type="predicted"/>
<sequence>MSLTKTALALLLTTSVAGCIGSGSEYGAEYARLADLSTTPAAELPDTGTASYAGYAAVDIMEEDFGDLNGDLTMMVDFAEGDIAGEIGGLSGDVGDVDGQLSLAGQLDANRVAGTVNGRLSRTEGDMLYGVVFDDESRFSGDMRGEDGEAIVGDFEGSVISQEGVVGGRPYEGRSGLKGGFAIERQ</sequence>
<dbReference type="RefSeq" id="WP_090110778.1">
    <property type="nucleotide sequence ID" value="NZ_FNAT01000002.1"/>
</dbReference>
<gene>
    <name evidence="2" type="ORF">SAMN04488567_1566</name>
</gene>
<dbReference type="EMBL" id="FNAT01000002">
    <property type="protein sequence ID" value="SDE40662.1"/>
    <property type="molecule type" value="Genomic_DNA"/>
</dbReference>
<evidence type="ECO:0000313" key="3">
    <source>
        <dbReference type="Proteomes" id="UP000198922"/>
    </source>
</evidence>
<reference evidence="3" key="1">
    <citation type="submission" date="2016-10" db="EMBL/GenBank/DDBJ databases">
        <authorList>
            <person name="Varghese N."/>
            <person name="Submissions S."/>
        </authorList>
    </citation>
    <scope>NUCLEOTIDE SEQUENCE [LARGE SCALE GENOMIC DNA]</scope>
    <source>
        <strain evidence="3">DSM 21424</strain>
    </source>
</reference>
<feature type="domain" description="Transferrin-binding protein B C-lobe/N-lobe beta-barrel" evidence="1">
    <location>
        <begin position="44"/>
        <end position="167"/>
    </location>
</feature>
<dbReference type="AlphaFoldDB" id="A0A1G7CMV4"/>
<name>A0A1G7CMV4_9RHOB</name>
<dbReference type="SUPFAM" id="SSF56925">
    <property type="entry name" value="OMPA-like"/>
    <property type="match status" value="1"/>
</dbReference>
<evidence type="ECO:0000313" key="2">
    <source>
        <dbReference type="EMBL" id="SDE40662.1"/>
    </source>
</evidence>
<dbReference type="InterPro" id="IPR001677">
    <property type="entry name" value="TbpB_B_D"/>
</dbReference>
<keyword evidence="3" id="KW-1185">Reference proteome</keyword>
<dbReference type="InterPro" id="IPR011250">
    <property type="entry name" value="OMP/PagP_B-barrel"/>
</dbReference>
<protein>
    <recommendedName>
        <fullName evidence="1">Transferrin-binding protein B C-lobe/N-lobe beta-barrel domain-containing protein</fullName>
    </recommendedName>
</protein>
<evidence type="ECO:0000259" key="1">
    <source>
        <dbReference type="Pfam" id="PF01298"/>
    </source>
</evidence>
<organism evidence="2 3">
    <name type="scientific">Limimaricola pyoseonensis</name>
    <dbReference type="NCBI Taxonomy" id="521013"/>
    <lineage>
        <taxon>Bacteria</taxon>
        <taxon>Pseudomonadati</taxon>
        <taxon>Pseudomonadota</taxon>
        <taxon>Alphaproteobacteria</taxon>
        <taxon>Rhodobacterales</taxon>
        <taxon>Paracoccaceae</taxon>
        <taxon>Limimaricola</taxon>
    </lineage>
</organism>
<dbReference type="STRING" id="521013.SAMN04488567_1566"/>